<dbReference type="SUPFAM" id="SSF48403">
    <property type="entry name" value="Ankyrin repeat"/>
    <property type="match status" value="1"/>
</dbReference>
<dbReference type="PROSITE" id="PS50088">
    <property type="entry name" value="ANK_REPEAT"/>
    <property type="match status" value="1"/>
</dbReference>
<dbReference type="SUPFAM" id="SSF54236">
    <property type="entry name" value="Ubiquitin-like"/>
    <property type="match status" value="1"/>
</dbReference>
<feature type="compositionally biased region" description="Polar residues" evidence="2">
    <location>
        <begin position="709"/>
        <end position="768"/>
    </location>
</feature>
<dbReference type="InterPro" id="IPR036770">
    <property type="entry name" value="Ankyrin_rpt-contain_sf"/>
</dbReference>
<dbReference type="InterPro" id="IPR029071">
    <property type="entry name" value="Ubiquitin-like_domsf"/>
</dbReference>
<proteinExistence type="predicted"/>
<evidence type="ECO:0000256" key="2">
    <source>
        <dbReference type="SAM" id="MobiDB-lite"/>
    </source>
</evidence>
<feature type="compositionally biased region" description="Polar residues" evidence="2">
    <location>
        <begin position="835"/>
        <end position="846"/>
    </location>
</feature>
<dbReference type="Gene3D" id="1.25.40.20">
    <property type="entry name" value="Ankyrin repeat-containing domain"/>
    <property type="match status" value="1"/>
</dbReference>
<gene>
    <name evidence="3" type="ORF">SMAR0320_LOCUS3409</name>
</gene>
<accession>A0A7S2P5X5</accession>
<dbReference type="Pfam" id="PF00023">
    <property type="entry name" value="Ank"/>
    <property type="match status" value="1"/>
</dbReference>
<evidence type="ECO:0000256" key="1">
    <source>
        <dbReference type="PROSITE-ProRule" id="PRU00023"/>
    </source>
</evidence>
<dbReference type="Gene3D" id="3.10.20.90">
    <property type="entry name" value="Phosphatidylinositol 3-kinase Catalytic Subunit, Chain A, domain 1"/>
    <property type="match status" value="1"/>
</dbReference>
<dbReference type="CDD" id="cd01763">
    <property type="entry name" value="Ubl_SUMO_like"/>
    <property type="match status" value="1"/>
</dbReference>
<feature type="region of interest" description="Disordered" evidence="2">
    <location>
        <begin position="577"/>
        <end position="596"/>
    </location>
</feature>
<dbReference type="InterPro" id="IPR002110">
    <property type="entry name" value="Ankyrin_rpt"/>
</dbReference>
<protein>
    <recommendedName>
        <fullName evidence="4">Ubiquitin-like domain-containing protein</fullName>
    </recommendedName>
</protein>
<feature type="compositionally biased region" description="Polar residues" evidence="2">
    <location>
        <begin position="487"/>
        <end position="497"/>
    </location>
</feature>
<dbReference type="AlphaFoldDB" id="A0A7S2P5X5"/>
<evidence type="ECO:0008006" key="4">
    <source>
        <dbReference type="Google" id="ProtNLM"/>
    </source>
</evidence>
<sequence length="846" mass="94440">MSYSDDDYDDYDDYDVVDHMTNDPIDFQINGYGGFGYDTSHIGPDEPRSEMCLSAFQGDLSGVVDIVERAAAISEEERLKVINYARKWTEVDYRASGFTKEWTWWDLTPVAMAAALGHHEVVQYLLEQGADPTLRGSPTENGSVDALGSAKTNLDYETKQGSDVKCNNAQRCVDLLSVANLFWEKASYSSPHYSTTVRAVFSNRPTNNQMLQEALQNVPEISEYPEKKLRYADLECLKDSASPMLTCSDCNESKHSSLFTEQQILMGRSAKCKECVRKIRVEAARGSRKKKVPLPRSSYGVSFGDNYYDDDYDDYLDNYDSTPVTYYRPDGDTEGKDVQWCKDKGFFEVEEGLWSGEWYNKTELVCNCCNESKHTALFSDRERMRQEFGRSPKCKVCARKEPSENFLFRDFDDDTDEVTFFRPNGDTETKDVQWCLDNGFFEVEKGLWSGEWYYELDLQKRKSLRRQTMLARFSVNDKPSRQHATKDTATASMPTGNTDLTIRIKDRAGEEKQYKLKSTTKMKNTFDTYAREKKVDMGSLRFTFCGVIVQPDETPAMLGSKGLKDKSVIECFVDPMEEPKSTSAEKEAPTTSTKSAPPLFTFGSASFTAPNSNDEKKVVASPFSFSYGKGSTDEKQKQKSPISFGEAAVGNSFSIGSSEKKKQATIKSTPIKSSIGFGKSCCKDTGLPFSFGKAGAFSVGSSEMKEKMTPTSANRQPQNPTLTFGSTEGNTSSSPFHFGGTPQTMLGSPSRPGTSQSSTTFLFGNSAQSSEVPKSAMMKVDRNKINLSVESAISLLESLPPNEILPHQAARIKVLAQMLEEASEKKDGPIRPIPSYTTSRRISQKS</sequence>
<feature type="region of interest" description="Disordered" evidence="2">
    <location>
        <begin position="476"/>
        <end position="497"/>
    </location>
</feature>
<dbReference type="EMBL" id="HBGZ01004975">
    <property type="protein sequence ID" value="CAD9580662.1"/>
    <property type="molecule type" value="Transcribed_RNA"/>
</dbReference>
<name>A0A7S2P5X5_9STRA</name>
<feature type="region of interest" description="Disordered" evidence="2">
    <location>
        <begin position="821"/>
        <end position="846"/>
    </location>
</feature>
<keyword evidence="1" id="KW-0040">ANK repeat</keyword>
<feature type="region of interest" description="Disordered" evidence="2">
    <location>
        <begin position="702"/>
        <end position="768"/>
    </location>
</feature>
<feature type="repeat" description="ANK" evidence="1">
    <location>
        <begin position="105"/>
        <end position="137"/>
    </location>
</feature>
<reference evidence="3" key="1">
    <citation type="submission" date="2021-01" db="EMBL/GenBank/DDBJ databases">
        <authorList>
            <person name="Corre E."/>
            <person name="Pelletier E."/>
            <person name="Niang G."/>
            <person name="Scheremetjew M."/>
            <person name="Finn R."/>
            <person name="Kale V."/>
            <person name="Holt S."/>
            <person name="Cochrane G."/>
            <person name="Meng A."/>
            <person name="Brown T."/>
            <person name="Cohen L."/>
        </authorList>
    </citation>
    <scope>NUCLEOTIDE SEQUENCE</scope>
    <source>
        <strain evidence="3">SM1012Den-03</strain>
    </source>
</reference>
<dbReference type="PROSITE" id="PS50297">
    <property type="entry name" value="ANK_REP_REGION"/>
    <property type="match status" value="1"/>
</dbReference>
<feature type="compositionally biased region" description="Basic and acidic residues" evidence="2">
    <location>
        <begin position="577"/>
        <end position="588"/>
    </location>
</feature>
<evidence type="ECO:0000313" key="3">
    <source>
        <dbReference type="EMBL" id="CAD9580662.1"/>
    </source>
</evidence>
<organism evidence="3">
    <name type="scientific">Skeletonema marinoi</name>
    <dbReference type="NCBI Taxonomy" id="267567"/>
    <lineage>
        <taxon>Eukaryota</taxon>
        <taxon>Sar</taxon>
        <taxon>Stramenopiles</taxon>
        <taxon>Ochrophyta</taxon>
        <taxon>Bacillariophyta</taxon>
        <taxon>Coscinodiscophyceae</taxon>
        <taxon>Thalassiosirophycidae</taxon>
        <taxon>Thalassiosirales</taxon>
        <taxon>Skeletonemataceae</taxon>
        <taxon>Skeletonema</taxon>
        <taxon>Skeletonema marinoi-dohrnii complex</taxon>
    </lineage>
</organism>